<accession>A0ABC9WH03</accession>
<dbReference type="AlphaFoldDB" id="A0ABC9WH03"/>
<evidence type="ECO:0000313" key="1">
    <source>
        <dbReference type="EMBL" id="GAB0184531.1"/>
    </source>
</evidence>
<dbReference type="EMBL" id="BAAFJT010000002">
    <property type="protein sequence ID" value="GAB0184531.1"/>
    <property type="molecule type" value="Genomic_DNA"/>
</dbReference>
<comment type="caution">
    <text evidence="1">The sequence shown here is derived from an EMBL/GenBank/DDBJ whole genome shotgun (WGS) entry which is preliminary data.</text>
</comment>
<evidence type="ECO:0000313" key="2">
    <source>
        <dbReference type="Proteomes" id="UP001623348"/>
    </source>
</evidence>
<dbReference type="Proteomes" id="UP001623348">
    <property type="component" value="Unassembled WGS sequence"/>
</dbReference>
<name>A0ABC9WH03_GRUJA</name>
<reference evidence="1 2" key="1">
    <citation type="submission" date="2024-06" db="EMBL/GenBank/DDBJ databases">
        <title>The draft genome of Grus japonensis, version 3.</title>
        <authorList>
            <person name="Nabeshima K."/>
            <person name="Suzuki S."/>
            <person name="Onuma M."/>
        </authorList>
    </citation>
    <scope>NUCLEOTIDE SEQUENCE [LARGE SCALE GENOMIC DNA]</scope>
    <source>
        <strain evidence="1 2">451A</strain>
    </source>
</reference>
<keyword evidence="2" id="KW-1185">Reference proteome</keyword>
<proteinExistence type="predicted"/>
<gene>
    <name evidence="1" type="ORF">GRJ2_000918400</name>
</gene>
<protein>
    <submittedName>
        <fullName evidence="1">Uncharacterized protein</fullName>
    </submittedName>
</protein>
<organism evidence="1 2">
    <name type="scientific">Grus japonensis</name>
    <name type="common">Japanese crane</name>
    <name type="synonym">Red-crowned crane</name>
    <dbReference type="NCBI Taxonomy" id="30415"/>
    <lineage>
        <taxon>Eukaryota</taxon>
        <taxon>Metazoa</taxon>
        <taxon>Chordata</taxon>
        <taxon>Craniata</taxon>
        <taxon>Vertebrata</taxon>
        <taxon>Euteleostomi</taxon>
        <taxon>Archelosauria</taxon>
        <taxon>Archosauria</taxon>
        <taxon>Dinosauria</taxon>
        <taxon>Saurischia</taxon>
        <taxon>Theropoda</taxon>
        <taxon>Coelurosauria</taxon>
        <taxon>Aves</taxon>
        <taxon>Neognathae</taxon>
        <taxon>Neoaves</taxon>
        <taxon>Gruiformes</taxon>
        <taxon>Gruidae</taxon>
        <taxon>Grus</taxon>
    </lineage>
</organism>
<sequence length="218" mass="23907">MRQAVQASLAGENVLRVKAEKIALEPAASGKRQRDSRRLAVGDSGVRSVSGFLSVNSFHVMDTQKNSICRRRPSEGDLRNITSLQGPELYIMRSSALRCASSCTTTPQKTILRDMCRQGGSCFVSSLLVSPKPRELAEDWELKKPVVVCKQNSRNKKLSTGEVNFWCVDEASESVWCLLTPFPLDSISLHMLGLAQGITRDLSPSSAPCQEAATRPEP</sequence>